<feature type="coiled-coil region" evidence="1">
    <location>
        <begin position="4"/>
        <end position="52"/>
    </location>
</feature>
<dbReference type="OrthoDB" id="250836at2759"/>
<comment type="caution">
    <text evidence="2">The sequence shown here is derived from an EMBL/GenBank/DDBJ whole genome shotgun (WGS) entry which is preliminary data.</text>
</comment>
<evidence type="ECO:0000313" key="2">
    <source>
        <dbReference type="EMBL" id="OQR70573.1"/>
    </source>
</evidence>
<feature type="non-terminal residue" evidence="2">
    <location>
        <position position="125"/>
    </location>
</feature>
<accession>A0A1V9XB00</accession>
<evidence type="ECO:0000256" key="1">
    <source>
        <dbReference type="SAM" id="Coils"/>
    </source>
</evidence>
<proteinExistence type="predicted"/>
<name>A0A1V9XB00_9ACAR</name>
<organism evidence="2 3">
    <name type="scientific">Tropilaelaps mercedesae</name>
    <dbReference type="NCBI Taxonomy" id="418985"/>
    <lineage>
        <taxon>Eukaryota</taxon>
        <taxon>Metazoa</taxon>
        <taxon>Ecdysozoa</taxon>
        <taxon>Arthropoda</taxon>
        <taxon>Chelicerata</taxon>
        <taxon>Arachnida</taxon>
        <taxon>Acari</taxon>
        <taxon>Parasitiformes</taxon>
        <taxon>Mesostigmata</taxon>
        <taxon>Gamasina</taxon>
        <taxon>Dermanyssoidea</taxon>
        <taxon>Laelapidae</taxon>
        <taxon>Tropilaelaps</taxon>
    </lineage>
</organism>
<dbReference type="EMBL" id="MNPL01017094">
    <property type="protein sequence ID" value="OQR70573.1"/>
    <property type="molecule type" value="Genomic_DNA"/>
</dbReference>
<keyword evidence="1" id="KW-0175">Coiled coil</keyword>
<gene>
    <name evidence="2" type="ORF">BIW11_11547</name>
</gene>
<sequence length="125" mass="12859">MASVGNLERENQMLRERLEDMQKQVKDLMSTNEFLLQQNAELRLSKHQAQAQAARACSGMSGHAGAAVMSTAGAVISNNVQQQLAAAASNVIPSSVLTSSVLQSVQSAANSLPAGVGAVGPVGAV</sequence>
<evidence type="ECO:0000313" key="3">
    <source>
        <dbReference type="Proteomes" id="UP000192247"/>
    </source>
</evidence>
<protein>
    <submittedName>
        <fullName evidence="2">Zinc finger CCCH domain-containing protein 10-like</fullName>
    </submittedName>
</protein>
<dbReference type="Proteomes" id="UP000192247">
    <property type="component" value="Unassembled WGS sequence"/>
</dbReference>
<dbReference type="AlphaFoldDB" id="A0A1V9XB00"/>
<dbReference type="STRING" id="418985.A0A1V9XB00"/>
<reference evidence="2 3" key="1">
    <citation type="journal article" date="2017" name="Gigascience">
        <title>Draft genome of the honey bee ectoparasitic mite, Tropilaelaps mercedesae, is shaped by the parasitic life history.</title>
        <authorList>
            <person name="Dong X."/>
            <person name="Armstrong S.D."/>
            <person name="Xia D."/>
            <person name="Makepeace B.L."/>
            <person name="Darby A.C."/>
            <person name="Kadowaki T."/>
        </authorList>
    </citation>
    <scope>NUCLEOTIDE SEQUENCE [LARGE SCALE GENOMIC DNA]</scope>
    <source>
        <strain evidence="2">Wuxi-XJTLU</strain>
    </source>
</reference>
<keyword evidence="3" id="KW-1185">Reference proteome</keyword>
<dbReference type="InParanoid" id="A0A1V9XB00"/>